<dbReference type="Proteomes" id="UP000239576">
    <property type="component" value="Unassembled WGS sequence"/>
</dbReference>
<feature type="transmembrane region" description="Helical" evidence="7">
    <location>
        <begin position="278"/>
        <end position="300"/>
    </location>
</feature>
<feature type="transmembrane region" description="Helical" evidence="7">
    <location>
        <begin position="123"/>
        <end position="143"/>
    </location>
</feature>
<feature type="transmembrane region" description="Helical" evidence="7">
    <location>
        <begin position="382"/>
        <end position="401"/>
    </location>
</feature>
<evidence type="ECO:0000313" key="9">
    <source>
        <dbReference type="Proteomes" id="UP000239576"/>
    </source>
</evidence>
<organism evidence="8 9">
    <name type="scientific">Stenomitos frigidus ULC18</name>
    <dbReference type="NCBI Taxonomy" id="2107698"/>
    <lineage>
        <taxon>Bacteria</taxon>
        <taxon>Bacillati</taxon>
        <taxon>Cyanobacteriota</taxon>
        <taxon>Cyanophyceae</taxon>
        <taxon>Leptolyngbyales</taxon>
        <taxon>Leptolyngbyaceae</taxon>
        <taxon>Stenomitos</taxon>
    </lineage>
</organism>
<evidence type="ECO:0000313" key="8">
    <source>
        <dbReference type="EMBL" id="PSB34134.1"/>
    </source>
</evidence>
<dbReference type="PANTHER" id="PTHR43337:SF1">
    <property type="entry name" value="XANTHINE_URACIL PERMEASE C887.17-RELATED"/>
    <property type="match status" value="1"/>
</dbReference>
<dbReference type="InterPro" id="IPR045018">
    <property type="entry name" value="Azg-like"/>
</dbReference>
<dbReference type="OrthoDB" id="9808458at2"/>
<dbReference type="EMBL" id="PVWK01000015">
    <property type="protein sequence ID" value="PSB34134.1"/>
    <property type="molecule type" value="Genomic_DNA"/>
</dbReference>
<keyword evidence="6 7" id="KW-0472">Membrane</keyword>
<evidence type="ECO:0000256" key="5">
    <source>
        <dbReference type="ARBA" id="ARBA00022989"/>
    </source>
</evidence>
<accession>A0A2T1EN16</accession>
<dbReference type="RefSeq" id="WP_106254895.1">
    <property type="nucleotide sequence ID" value="NZ_CAWNSW010000037.1"/>
</dbReference>
<evidence type="ECO:0000256" key="3">
    <source>
        <dbReference type="ARBA" id="ARBA00022448"/>
    </source>
</evidence>
<evidence type="ECO:0000256" key="2">
    <source>
        <dbReference type="ARBA" id="ARBA00005697"/>
    </source>
</evidence>
<feature type="transmembrane region" description="Helical" evidence="7">
    <location>
        <begin position="202"/>
        <end position="219"/>
    </location>
</feature>
<feature type="transmembrane region" description="Helical" evidence="7">
    <location>
        <begin position="451"/>
        <end position="469"/>
    </location>
</feature>
<keyword evidence="3" id="KW-0813">Transport</keyword>
<reference evidence="8 9" key="2">
    <citation type="submission" date="2018-03" db="EMBL/GenBank/DDBJ databases">
        <title>The ancient ancestry and fast evolution of plastids.</title>
        <authorList>
            <person name="Moore K.R."/>
            <person name="Magnabosco C."/>
            <person name="Momper L."/>
            <person name="Gold D.A."/>
            <person name="Bosak T."/>
            <person name="Fournier G.P."/>
        </authorList>
    </citation>
    <scope>NUCLEOTIDE SEQUENCE [LARGE SCALE GENOMIC DNA]</scope>
    <source>
        <strain evidence="8 9">ULC18</strain>
    </source>
</reference>
<feature type="transmembrane region" description="Helical" evidence="7">
    <location>
        <begin position="70"/>
        <end position="92"/>
    </location>
</feature>
<keyword evidence="5 7" id="KW-1133">Transmembrane helix</keyword>
<keyword evidence="9" id="KW-1185">Reference proteome</keyword>
<comment type="similarity">
    <text evidence="2">Belongs to the nucleobase:cation symporter-2 (NCS2) (TC 2.A.40) family. Azg-like subfamily.</text>
</comment>
<comment type="caution">
    <text evidence="8">The sequence shown here is derived from an EMBL/GenBank/DDBJ whole genome shotgun (WGS) entry which is preliminary data.</text>
</comment>
<dbReference type="AlphaFoldDB" id="A0A2T1EN16"/>
<feature type="transmembrane region" description="Helical" evidence="7">
    <location>
        <begin position="320"/>
        <end position="342"/>
    </location>
</feature>
<feature type="transmembrane region" description="Helical" evidence="7">
    <location>
        <begin position="99"/>
        <end position="117"/>
    </location>
</feature>
<sequence>MNKLNSSLHLPTKLPWSDRISHFFQFEQLGTNYRIEWLSSLTTFMTTAPILVVNAHILGNAVFLNQPGDLFEQILVAIVLCSAVASMMMGLLANYPFALGPGTGTAALFAFSIVLGMGMNWRLALTAALVEGTLFTVLSMSRFRRQLNDAIPNSLKQAMVVGLGLFLSYIALSGKAAPPNFGTGIIVAGTATTTALGSLKHPATLIAIFGILLTAMLTVRRVKGALLLGIFGTATLGWLCGVAPLPKGIVTLPQLPLDLVGQAIAGVHYLTWSQLGNFIAVVFILLFVSMSDTISALNVLGHQVDRLKPDGELHRSKQALLSHTVSTMLGALIGSVPVIPYLESASGIFEGGRSGFVSVVVALLFLVSALFAPLFAAIPAFATAPVLIMIGVLMMSCVRFIDWNDLSEAIPAFLVILIMPLTFSVADGMAAGLIAYPLVKAAQRNGQTTKRISLLLALLSLMYFTFTTLQS</sequence>
<dbReference type="GO" id="GO:0005886">
    <property type="term" value="C:plasma membrane"/>
    <property type="evidence" value="ECO:0007669"/>
    <property type="project" value="TreeGrafter"/>
</dbReference>
<feature type="transmembrane region" description="Helical" evidence="7">
    <location>
        <begin position="413"/>
        <end position="439"/>
    </location>
</feature>
<proteinExistence type="inferred from homology"/>
<feature type="transmembrane region" description="Helical" evidence="7">
    <location>
        <begin position="37"/>
        <end position="58"/>
    </location>
</feature>
<comment type="subcellular location">
    <subcellularLocation>
        <location evidence="1">Endomembrane system</location>
        <topology evidence="1">Multi-pass membrane protein</topology>
    </subcellularLocation>
</comment>
<name>A0A2T1EN16_9CYAN</name>
<keyword evidence="4 7" id="KW-0812">Transmembrane</keyword>
<dbReference type="PANTHER" id="PTHR43337">
    <property type="entry name" value="XANTHINE/URACIL PERMEASE C887.17-RELATED"/>
    <property type="match status" value="1"/>
</dbReference>
<dbReference type="InterPro" id="IPR006043">
    <property type="entry name" value="NCS2"/>
</dbReference>
<feature type="transmembrane region" description="Helical" evidence="7">
    <location>
        <begin position="354"/>
        <end position="375"/>
    </location>
</feature>
<dbReference type="Pfam" id="PF00860">
    <property type="entry name" value="Xan_ur_permease"/>
    <property type="match status" value="1"/>
</dbReference>
<protein>
    <submittedName>
        <fullName evidence="8">NCS2 family permease</fullName>
    </submittedName>
</protein>
<feature type="transmembrane region" description="Helical" evidence="7">
    <location>
        <begin position="155"/>
        <end position="172"/>
    </location>
</feature>
<evidence type="ECO:0000256" key="7">
    <source>
        <dbReference type="SAM" id="Phobius"/>
    </source>
</evidence>
<evidence type="ECO:0000256" key="4">
    <source>
        <dbReference type="ARBA" id="ARBA00022692"/>
    </source>
</evidence>
<dbReference type="GO" id="GO:0012505">
    <property type="term" value="C:endomembrane system"/>
    <property type="evidence" value="ECO:0007669"/>
    <property type="project" value="UniProtKB-SubCell"/>
</dbReference>
<gene>
    <name evidence="8" type="ORF">C7B82_03310</name>
</gene>
<evidence type="ECO:0000256" key="6">
    <source>
        <dbReference type="ARBA" id="ARBA00023136"/>
    </source>
</evidence>
<evidence type="ECO:0000256" key="1">
    <source>
        <dbReference type="ARBA" id="ARBA00004127"/>
    </source>
</evidence>
<dbReference type="GO" id="GO:0005345">
    <property type="term" value="F:purine nucleobase transmembrane transporter activity"/>
    <property type="evidence" value="ECO:0007669"/>
    <property type="project" value="TreeGrafter"/>
</dbReference>
<feature type="transmembrane region" description="Helical" evidence="7">
    <location>
        <begin position="226"/>
        <end position="245"/>
    </location>
</feature>
<reference evidence="9" key="1">
    <citation type="submission" date="2018-02" db="EMBL/GenBank/DDBJ databases">
        <authorList>
            <person name="Moore K."/>
            <person name="Momper L."/>
        </authorList>
    </citation>
    <scope>NUCLEOTIDE SEQUENCE [LARGE SCALE GENOMIC DNA]</scope>
    <source>
        <strain evidence="9">ULC18</strain>
    </source>
</reference>